<reference evidence="5" key="1">
    <citation type="journal article" date="2019" name="Int. J. Syst. Evol. Microbiol.">
        <title>The Global Catalogue of Microorganisms (GCM) 10K type strain sequencing project: providing services to taxonomists for standard genome sequencing and annotation.</title>
        <authorList>
            <consortium name="The Broad Institute Genomics Platform"/>
            <consortium name="The Broad Institute Genome Sequencing Center for Infectious Disease"/>
            <person name="Wu L."/>
            <person name="Ma J."/>
        </authorList>
    </citation>
    <scope>NUCLEOTIDE SEQUENCE [LARGE SCALE GENOMIC DNA]</scope>
    <source>
        <strain evidence="5">KCTC 52274</strain>
    </source>
</reference>
<dbReference type="RefSeq" id="WP_378290933.1">
    <property type="nucleotide sequence ID" value="NZ_JBHULE010000008.1"/>
</dbReference>
<feature type="chain" id="PRO_5046912821" evidence="2">
    <location>
        <begin position="28"/>
        <end position="102"/>
    </location>
</feature>
<dbReference type="PROSITE" id="PS00018">
    <property type="entry name" value="EF_HAND_1"/>
    <property type="match status" value="2"/>
</dbReference>
<dbReference type="EMBL" id="JBHULE010000008">
    <property type="protein sequence ID" value="MFD2562386.1"/>
    <property type="molecule type" value="Genomic_DNA"/>
</dbReference>
<proteinExistence type="predicted"/>
<accession>A0ABW5LEY2</accession>
<comment type="caution">
    <text evidence="4">The sequence shown here is derived from an EMBL/GenBank/DDBJ whole genome shotgun (WGS) entry which is preliminary data.</text>
</comment>
<sequence length="102" mass="11675">MNLKRNKMNLGLVIGMVTIMMSCKSNAQSNDTKERGHKPPSVEEVFKMMDADEDGKLTKKEVKGPLKRDFSKIDLDEDGFITKEELEKVPKPERKGPPRREQ</sequence>
<evidence type="ECO:0000259" key="3">
    <source>
        <dbReference type="PROSITE" id="PS50222"/>
    </source>
</evidence>
<dbReference type="InterPro" id="IPR018247">
    <property type="entry name" value="EF_Hand_1_Ca_BS"/>
</dbReference>
<feature type="domain" description="EF-hand" evidence="3">
    <location>
        <begin position="37"/>
        <end position="72"/>
    </location>
</feature>
<dbReference type="PROSITE" id="PS51257">
    <property type="entry name" value="PROKAR_LIPOPROTEIN"/>
    <property type="match status" value="1"/>
</dbReference>
<organism evidence="4 5">
    <name type="scientific">Aquimarina rubra</name>
    <dbReference type="NCBI Taxonomy" id="1920033"/>
    <lineage>
        <taxon>Bacteria</taxon>
        <taxon>Pseudomonadati</taxon>
        <taxon>Bacteroidota</taxon>
        <taxon>Flavobacteriia</taxon>
        <taxon>Flavobacteriales</taxon>
        <taxon>Flavobacteriaceae</taxon>
        <taxon>Aquimarina</taxon>
    </lineage>
</organism>
<dbReference type="PROSITE" id="PS50222">
    <property type="entry name" value="EF_HAND_2"/>
    <property type="match status" value="1"/>
</dbReference>
<dbReference type="SUPFAM" id="SSF47473">
    <property type="entry name" value="EF-hand"/>
    <property type="match status" value="1"/>
</dbReference>
<evidence type="ECO:0000256" key="1">
    <source>
        <dbReference type="SAM" id="MobiDB-lite"/>
    </source>
</evidence>
<evidence type="ECO:0000313" key="5">
    <source>
        <dbReference type="Proteomes" id="UP001597319"/>
    </source>
</evidence>
<evidence type="ECO:0000256" key="2">
    <source>
        <dbReference type="SAM" id="SignalP"/>
    </source>
</evidence>
<name>A0ABW5LEY2_9FLAO</name>
<dbReference type="Proteomes" id="UP001597319">
    <property type="component" value="Unassembled WGS sequence"/>
</dbReference>
<dbReference type="Pfam" id="PF13202">
    <property type="entry name" value="EF-hand_5"/>
    <property type="match status" value="2"/>
</dbReference>
<evidence type="ECO:0000313" key="4">
    <source>
        <dbReference type="EMBL" id="MFD2562386.1"/>
    </source>
</evidence>
<feature type="region of interest" description="Disordered" evidence="1">
    <location>
        <begin position="81"/>
        <end position="102"/>
    </location>
</feature>
<dbReference type="InterPro" id="IPR011992">
    <property type="entry name" value="EF-hand-dom_pair"/>
</dbReference>
<keyword evidence="2" id="KW-0732">Signal</keyword>
<dbReference type="InterPro" id="IPR002048">
    <property type="entry name" value="EF_hand_dom"/>
</dbReference>
<protein>
    <submittedName>
        <fullName evidence="4">EF-hand domain-containing protein</fullName>
    </submittedName>
</protein>
<feature type="signal peptide" evidence="2">
    <location>
        <begin position="1"/>
        <end position="27"/>
    </location>
</feature>
<gene>
    <name evidence="4" type="ORF">ACFSR1_06855</name>
</gene>
<keyword evidence="5" id="KW-1185">Reference proteome</keyword>
<dbReference type="Gene3D" id="1.10.238.10">
    <property type="entry name" value="EF-hand"/>
    <property type="match status" value="1"/>
</dbReference>